<dbReference type="Proteomes" id="UP000002949">
    <property type="component" value="Unassembled WGS sequence"/>
</dbReference>
<dbReference type="AlphaFoldDB" id="G6YG49"/>
<organism evidence="1 2">
    <name type="scientific">Mesorhizobium amorphae CCNWGS0123</name>
    <dbReference type="NCBI Taxonomy" id="1082933"/>
    <lineage>
        <taxon>Bacteria</taxon>
        <taxon>Pseudomonadati</taxon>
        <taxon>Pseudomonadota</taxon>
        <taxon>Alphaproteobacteria</taxon>
        <taxon>Hyphomicrobiales</taxon>
        <taxon>Phyllobacteriaceae</taxon>
        <taxon>Mesorhizobium</taxon>
    </lineage>
</organism>
<name>G6YG49_9HYPH</name>
<evidence type="ECO:0000313" key="2">
    <source>
        <dbReference type="Proteomes" id="UP000002949"/>
    </source>
</evidence>
<gene>
    <name evidence="1" type="ORF">MEA186_24777</name>
</gene>
<dbReference type="EMBL" id="AGSN01000174">
    <property type="protein sequence ID" value="EHH09230.1"/>
    <property type="molecule type" value="Genomic_DNA"/>
</dbReference>
<evidence type="ECO:0000313" key="1">
    <source>
        <dbReference type="EMBL" id="EHH09230.1"/>
    </source>
</evidence>
<proteinExistence type="predicted"/>
<protein>
    <submittedName>
        <fullName evidence="1">Uncharacterized protein</fullName>
    </submittedName>
</protein>
<dbReference type="PATRIC" id="fig|1082933.3.peg.4807"/>
<keyword evidence="2" id="KW-1185">Reference proteome</keyword>
<reference evidence="1 2" key="1">
    <citation type="journal article" date="2012" name="J. Bacteriol.">
        <title>Draft Genome Sequence of Plant Growth-Promoting Rhizobium Mesorhizobium amorphae, Isolated from Zinc-Lead Mine Tailings.</title>
        <authorList>
            <person name="Hao X."/>
            <person name="Lin Y."/>
            <person name="Johnstone L."/>
            <person name="Baltrus D.A."/>
            <person name="Miller S.J."/>
            <person name="Wei G."/>
            <person name="Rensing C."/>
        </authorList>
    </citation>
    <scope>NUCLEOTIDE SEQUENCE [LARGE SCALE GENOMIC DNA]</scope>
    <source>
        <strain evidence="1 2">CCNWGS0123</strain>
    </source>
</reference>
<sequence length="49" mass="5344">MGPSIFNYASAPIVLSDYRDAYRTPDWIEGAARLQSGPSLAEQFEIPAA</sequence>
<accession>G6YG49</accession>